<protein>
    <submittedName>
        <fullName evidence="2">Uncharacterized protein</fullName>
    </submittedName>
</protein>
<dbReference type="EMBL" id="CAHIKZ030001755">
    <property type="protein sequence ID" value="CAE1273952.1"/>
    <property type="molecule type" value="Genomic_DNA"/>
</dbReference>
<evidence type="ECO:0000313" key="2">
    <source>
        <dbReference type="EMBL" id="CAE1273952.1"/>
    </source>
</evidence>
<keyword evidence="1" id="KW-1133">Transmembrane helix</keyword>
<name>A0A812CN64_ACAPH</name>
<evidence type="ECO:0000313" key="3">
    <source>
        <dbReference type="Proteomes" id="UP000597762"/>
    </source>
</evidence>
<proteinExistence type="predicted"/>
<evidence type="ECO:0000256" key="1">
    <source>
        <dbReference type="SAM" id="Phobius"/>
    </source>
</evidence>
<accession>A0A812CN64</accession>
<keyword evidence="3" id="KW-1185">Reference proteome</keyword>
<feature type="transmembrane region" description="Helical" evidence="1">
    <location>
        <begin position="12"/>
        <end position="35"/>
    </location>
</feature>
<dbReference type="AlphaFoldDB" id="A0A812CN64"/>
<gene>
    <name evidence="2" type="ORF">SPHA_38534</name>
</gene>
<keyword evidence="1" id="KW-0812">Transmembrane</keyword>
<keyword evidence="1" id="KW-0472">Membrane</keyword>
<organism evidence="2 3">
    <name type="scientific">Acanthosepion pharaonis</name>
    <name type="common">Pharaoh cuttlefish</name>
    <name type="synonym">Sepia pharaonis</name>
    <dbReference type="NCBI Taxonomy" id="158019"/>
    <lineage>
        <taxon>Eukaryota</taxon>
        <taxon>Metazoa</taxon>
        <taxon>Spiralia</taxon>
        <taxon>Lophotrochozoa</taxon>
        <taxon>Mollusca</taxon>
        <taxon>Cephalopoda</taxon>
        <taxon>Coleoidea</taxon>
        <taxon>Decapodiformes</taxon>
        <taxon>Sepiida</taxon>
        <taxon>Sepiina</taxon>
        <taxon>Sepiidae</taxon>
        <taxon>Acanthosepion</taxon>
    </lineage>
</organism>
<dbReference type="Proteomes" id="UP000597762">
    <property type="component" value="Unassembled WGS sequence"/>
</dbReference>
<sequence>MPVHIYLSQFISIYLSIYISSYLSILISSYLSIYLKFDRQDVFYFRLASFHPKSEIKYLIFIFRRNFPNGVQYKGYPGHNDSTAKPKTPSASGATCEACYEDRVTISLQCPPRLLSVREQASKGKKRGSTLERERCEFEICIQLVDEAIH</sequence>
<comment type="caution">
    <text evidence="2">The sequence shown here is derived from an EMBL/GenBank/DDBJ whole genome shotgun (WGS) entry which is preliminary data.</text>
</comment>
<reference evidence="2" key="1">
    <citation type="submission" date="2021-01" db="EMBL/GenBank/DDBJ databases">
        <authorList>
            <person name="Li R."/>
            <person name="Bekaert M."/>
        </authorList>
    </citation>
    <scope>NUCLEOTIDE SEQUENCE</scope>
    <source>
        <strain evidence="2">Farmed</strain>
    </source>
</reference>